<keyword evidence="6 12" id="KW-0378">Hydrolase</keyword>
<feature type="signal peptide" evidence="13">
    <location>
        <begin position="1"/>
        <end position="20"/>
    </location>
</feature>
<dbReference type="GO" id="GO:0006508">
    <property type="term" value="P:proteolysis"/>
    <property type="evidence" value="ECO:0007669"/>
    <property type="project" value="UniProtKB-KW"/>
</dbReference>
<dbReference type="AlphaFoldDB" id="A0A118DM90"/>
<dbReference type="Pfam" id="PF17900">
    <property type="entry name" value="Peptidase_M1_N"/>
    <property type="match status" value="1"/>
</dbReference>
<dbReference type="GO" id="GO:0016020">
    <property type="term" value="C:membrane"/>
    <property type="evidence" value="ECO:0007669"/>
    <property type="project" value="TreeGrafter"/>
</dbReference>
<feature type="active site" description="Proton acceptor" evidence="9">
    <location>
        <position position="408"/>
    </location>
</feature>
<keyword evidence="17" id="KW-1185">Reference proteome</keyword>
<keyword evidence="3 12" id="KW-0031">Aminopeptidase</keyword>
<keyword evidence="13" id="KW-0732">Signal</keyword>
<evidence type="ECO:0000256" key="9">
    <source>
        <dbReference type="PIRSR" id="PIRSR634016-1"/>
    </source>
</evidence>
<dbReference type="InterPro" id="IPR014782">
    <property type="entry name" value="Peptidase_M1_dom"/>
</dbReference>
<comment type="similarity">
    <text evidence="2 12">Belongs to the peptidase M1 family.</text>
</comment>
<evidence type="ECO:0000256" key="10">
    <source>
        <dbReference type="PIRSR" id="PIRSR634016-3"/>
    </source>
</evidence>
<evidence type="ECO:0000313" key="16">
    <source>
        <dbReference type="EMBL" id="KVE24531.1"/>
    </source>
</evidence>
<dbReference type="GO" id="GO:0016285">
    <property type="term" value="F:alanyl aminopeptidase activity"/>
    <property type="evidence" value="ECO:0007669"/>
    <property type="project" value="UniProtKB-EC"/>
</dbReference>
<proteinExistence type="inferred from homology"/>
<accession>A0A118DM90</accession>
<dbReference type="GO" id="GO:0008270">
    <property type="term" value="F:zinc ion binding"/>
    <property type="evidence" value="ECO:0007669"/>
    <property type="project" value="UniProtKB-UniRule"/>
</dbReference>
<dbReference type="InterPro" id="IPR001930">
    <property type="entry name" value="Peptidase_M1"/>
</dbReference>
<keyword evidence="8 12" id="KW-0482">Metalloprotease</keyword>
<name>A0A118DM90_9BURK</name>
<keyword evidence="7 10" id="KW-0862">Zinc</keyword>
<evidence type="ECO:0000256" key="5">
    <source>
        <dbReference type="ARBA" id="ARBA00022723"/>
    </source>
</evidence>
<evidence type="ECO:0000256" key="6">
    <source>
        <dbReference type="ARBA" id="ARBA00022801"/>
    </source>
</evidence>
<dbReference type="Gene3D" id="3.30.2010.30">
    <property type="match status" value="1"/>
</dbReference>
<dbReference type="InterPro" id="IPR034016">
    <property type="entry name" value="M1_APN-typ"/>
</dbReference>
<feature type="chain" id="PRO_5007158196" description="Aminopeptidase" evidence="13">
    <location>
        <begin position="21"/>
        <end position="737"/>
    </location>
</feature>
<keyword evidence="4 12" id="KW-0645">Protease</keyword>
<dbReference type="InterPro" id="IPR045357">
    <property type="entry name" value="Aminopeptidase_N-like_N"/>
</dbReference>
<dbReference type="SUPFAM" id="SSF55486">
    <property type="entry name" value="Metalloproteases ('zincins'), catalytic domain"/>
    <property type="match status" value="1"/>
</dbReference>
<evidence type="ECO:0000256" key="7">
    <source>
        <dbReference type="ARBA" id="ARBA00022833"/>
    </source>
</evidence>
<feature type="binding site" evidence="10">
    <location>
        <position position="407"/>
    </location>
    <ligand>
        <name>Zn(2+)</name>
        <dbReference type="ChEBI" id="CHEBI:29105"/>
        <note>catalytic</note>
    </ligand>
</feature>
<feature type="domain" description="Aminopeptidase N-like N-terminal" evidence="15">
    <location>
        <begin position="85"/>
        <end position="290"/>
    </location>
</feature>
<dbReference type="PROSITE" id="PS51257">
    <property type="entry name" value="PROKAR_LIPOPROTEIN"/>
    <property type="match status" value="1"/>
</dbReference>
<dbReference type="Proteomes" id="UP000062788">
    <property type="component" value="Unassembled WGS sequence"/>
</dbReference>
<evidence type="ECO:0000256" key="4">
    <source>
        <dbReference type="ARBA" id="ARBA00022670"/>
    </source>
</evidence>
<dbReference type="GO" id="GO:0043171">
    <property type="term" value="P:peptide catabolic process"/>
    <property type="evidence" value="ECO:0007669"/>
    <property type="project" value="TreeGrafter"/>
</dbReference>
<gene>
    <name evidence="16" type="ORF">WS67_20760</name>
</gene>
<dbReference type="GO" id="GO:0042277">
    <property type="term" value="F:peptide binding"/>
    <property type="evidence" value="ECO:0007669"/>
    <property type="project" value="TreeGrafter"/>
</dbReference>
<dbReference type="Gene3D" id="2.60.40.1910">
    <property type="match status" value="1"/>
</dbReference>
<dbReference type="InterPro" id="IPR027268">
    <property type="entry name" value="Peptidase_M4/M1_CTD_sf"/>
</dbReference>
<evidence type="ECO:0000259" key="15">
    <source>
        <dbReference type="Pfam" id="PF17900"/>
    </source>
</evidence>
<comment type="caution">
    <text evidence="16">The sequence shown here is derived from an EMBL/GenBank/DDBJ whole genome shotgun (WGS) entry which is preliminary data.</text>
</comment>
<protein>
    <recommendedName>
        <fullName evidence="12">Aminopeptidase</fullName>
        <ecNumber evidence="12">3.4.11.-</ecNumber>
    </recommendedName>
</protein>
<dbReference type="InterPro" id="IPR042097">
    <property type="entry name" value="Aminopeptidase_N-like_N_sf"/>
</dbReference>
<dbReference type="Gene3D" id="2.60.40.1730">
    <property type="entry name" value="tricorn interacting facor f3 domain"/>
    <property type="match status" value="1"/>
</dbReference>
<comment type="cofactor">
    <cofactor evidence="10 12">
        <name>Zn(2+)</name>
        <dbReference type="ChEBI" id="CHEBI:29105"/>
    </cofactor>
    <text evidence="10 12">Binds 1 zinc ion per subunit.</text>
</comment>
<dbReference type="GO" id="GO:0070006">
    <property type="term" value="F:metalloaminopeptidase activity"/>
    <property type="evidence" value="ECO:0007669"/>
    <property type="project" value="TreeGrafter"/>
</dbReference>
<feature type="binding site" evidence="10">
    <location>
        <position position="411"/>
    </location>
    <ligand>
        <name>Zn(2+)</name>
        <dbReference type="ChEBI" id="CHEBI:29105"/>
        <note>catalytic</note>
    </ligand>
</feature>
<evidence type="ECO:0000256" key="3">
    <source>
        <dbReference type="ARBA" id="ARBA00022438"/>
    </source>
</evidence>
<dbReference type="SUPFAM" id="SSF63737">
    <property type="entry name" value="Leukotriene A4 hydrolase N-terminal domain"/>
    <property type="match status" value="1"/>
</dbReference>
<organism evidence="16 17">
    <name type="scientific">Burkholderia singularis</name>
    <dbReference type="NCBI Taxonomy" id="1503053"/>
    <lineage>
        <taxon>Bacteria</taxon>
        <taxon>Pseudomonadati</taxon>
        <taxon>Pseudomonadota</taxon>
        <taxon>Betaproteobacteria</taxon>
        <taxon>Burkholderiales</taxon>
        <taxon>Burkholderiaceae</taxon>
        <taxon>Burkholderia</taxon>
        <taxon>pseudomallei group</taxon>
    </lineage>
</organism>
<evidence type="ECO:0000259" key="14">
    <source>
        <dbReference type="Pfam" id="PF01433"/>
    </source>
</evidence>
<dbReference type="PRINTS" id="PR00756">
    <property type="entry name" value="ALADIPTASE"/>
</dbReference>
<feature type="binding site" evidence="10">
    <location>
        <position position="430"/>
    </location>
    <ligand>
        <name>Zn(2+)</name>
        <dbReference type="ChEBI" id="CHEBI:29105"/>
        <note>catalytic</note>
    </ligand>
</feature>
<dbReference type="GO" id="GO:0005737">
    <property type="term" value="C:cytoplasm"/>
    <property type="evidence" value="ECO:0007669"/>
    <property type="project" value="TreeGrafter"/>
</dbReference>
<dbReference type="PANTHER" id="PTHR11533:SF174">
    <property type="entry name" value="PUROMYCIN-SENSITIVE AMINOPEPTIDASE-RELATED"/>
    <property type="match status" value="1"/>
</dbReference>
<dbReference type="Pfam" id="PF01433">
    <property type="entry name" value="Peptidase_M1"/>
    <property type="match status" value="1"/>
</dbReference>
<evidence type="ECO:0000256" key="13">
    <source>
        <dbReference type="SAM" id="SignalP"/>
    </source>
</evidence>
<dbReference type="PANTHER" id="PTHR11533">
    <property type="entry name" value="PROTEASE M1 ZINC METALLOPROTEASE"/>
    <property type="match status" value="1"/>
</dbReference>
<evidence type="ECO:0000256" key="2">
    <source>
        <dbReference type="ARBA" id="ARBA00010136"/>
    </source>
</evidence>
<feature type="site" description="Transition state stabilizer" evidence="11">
    <location>
        <position position="494"/>
    </location>
</feature>
<comment type="catalytic activity">
    <reaction evidence="1">
        <text>Release of an N-terminal amino acid, Xaa-|-Yaa- from a peptide, amide or arylamide. Xaa is preferably Ala, but may be most amino acids including Pro (slow action). When a terminal hydrophobic residue is followed by a prolyl residue, the two may be released as an intact Xaa-Pro dipeptide.</text>
        <dbReference type="EC" id="3.4.11.2"/>
    </reaction>
</comment>
<dbReference type="GO" id="GO:0005615">
    <property type="term" value="C:extracellular space"/>
    <property type="evidence" value="ECO:0007669"/>
    <property type="project" value="TreeGrafter"/>
</dbReference>
<dbReference type="CDD" id="cd09601">
    <property type="entry name" value="M1_APN-Q_like"/>
    <property type="match status" value="1"/>
</dbReference>
<dbReference type="Gene3D" id="1.10.390.10">
    <property type="entry name" value="Neutral Protease Domain 2"/>
    <property type="match status" value="1"/>
</dbReference>
<evidence type="ECO:0000256" key="1">
    <source>
        <dbReference type="ARBA" id="ARBA00000098"/>
    </source>
</evidence>
<evidence type="ECO:0000313" key="17">
    <source>
        <dbReference type="Proteomes" id="UP000062788"/>
    </source>
</evidence>
<dbReference type="EC" id="3.4.11.-" evidence="12"/>
<sequence>MRIIVHAIRYLYLTGALALAACGGDDGGVGGSTTLPGSAHGPAASPAITQPLAGSPATNPVTTTIAQTPANKSTNPVELPDTVLPLNYRLWFRPNADLNQFDGRADVEIKVLKPVDAIVVAAHRLQFTNGKITLQPGNVQLIATPQNKGDYYQLRPANGSIAPGNYSLHMEWQGIVNFMSRGDPAKGIVGSCDNDPYPGCSAAEGVFRVDLKGTDGKTSGAILTQGETDLSRQWFPGWDEPAFRPTYEVTAEVPQAWRVVSNAAEKPAANVGGGYKLVSFEKTPPMPSYLLFFGGGLFDVLEDDFTSPLPDGKGLHLRIFTPPGMRDWAKPAMDRTKQALNFYYQYTGIALPLTKFDTVAANDAFKAQKNLNFGGMENWGAILEFADDILPKPGKPMSTYGDTVLTHEIAHQWFGDLVTADWWDNVWLNESFATYFETRTTIQFFPDKFNWIDDVGDRYDVIEADIGPNAYPIAPNFNAWGSNDFVIGGAAFVYSKGGHVLKMLEGFIGDEAMRKGLRQYLTDYSFGNGTPKRLWDALSKASGQPIGAIGDSYVRQTGVPLLSLDTQCDLTKNQNIVTIKQAPFPNKNAYPGTQWTVPVTLAYGDNLVNRKTLVLKDVQAQIRLNGCSAVLANPTGHDYYVTNYADAAWSALLPQLNRSTDPVLLQSLKSEAALLVSSNLAPQSRLTSIESINSPAAISLRQLPPRNVLPAPAATPQRVHPLLRYQGEFKLRRQHSE</sequence>
<evidence type="ECO:0000256" key="12">
    <source>
        <dbReference type="RuleBase" id="RU364040"/>
    </source>
</evidence>
<feature type="domain" description="Peptidase M1 membrane alanine aminopeptidase" evidence="14">
    <location>
        <begin position="332"/>
        <end position="553"/>
    </location>
</feature>
<dbReference type="EMBL" id="LOWA01000054">
    <property type="protein sequence ID" value="KVE24531.1"/>
    <property type="molecule type" value="Genomic_DNA"/>
</dbReference>
<keyword evidence="5 10" id="KW-0479">Metal-binding</keyword>
<evidence type="ECO:0000256" key="8">
    <source>
        <dbReference type="ARBA" id="ARBA00023049"/>
    </source>
</evidence>
<dbReference type="OrthoDB" id="100605at2"/>
<evidence type="ECO:0000256" key="11">
    <source>
        <dbReference type="PIRSR" id="PIRSR634016-4"/>
    </source>
</evidence>
<reference evidence="16 17" key="1">
    <citation type="submission" date="2015-11" db="EMBL/GenBank/DDBJ databases">
        <title>Expanding the genomic diversity of Burkholderia species for the development of highly accurate diagnostics.</title>
        <authorList>
            <person name="Sahl J."/>
            <person name="Keim P."/>
            <person name="Wagner D."/>
        </authorList>
    </citation>
    <scope>NUCLEOTIDE SEQUENCE [LARGE SCALE GENOMIC DNA]</scope>
    <source>
        <strain evidence="16 17">TSV85</strain>
    </source>
</reference>
<dbReference type="InterPro" id="IPR050344">
    <property type="entry name" value="Peptidase_M1_aminopeptidases"/>
</dbReference>